<feature type="compositionally biased region" description="Basic and acidic residues" evidence="1">
    <location>
        <begin position="65"/>
        <end position="77"/>
    </location>
</feature>
<gene>
    <name evidence="3" type="ORF">CHYS00102_LOCUS30590</name>
</gene>
<feature type="compositionally biased region" description="Basic and acidic residues" evidence="1">
    <location>
        <begin position="323"/>
        <end position="340"/>
    </location>
</feature>
<sequence length="340" mass="37791">MDSQHEHVRNTSDTSSDNNLTEVSVGSSTSLDLTNESIEKNQNATSNEKDGGTCSPSNNISSISRCERSEHAPKSDQNESTEQDLPPVGTKRKSNQRKLSHEERLQLNREAAKETRKRKKEELEELRRIIISNSRETQQFRRNNEVLVKENEDLKKQNLFLQEELLLLRTQSLIRGAPFPQSTPLPSANSIPPSNPLPGANSLPAGNTLPAVNALPATNTLPTVNAIQSINTLSPAAANFMLAGRSNESEISVQRQNLFNELVLIQRATNANAPLLNNDALLSQLPQNSRPGLQLDGPLNIPNNILFEYLSSIQRSEIPQQRHSSDSKDRKDFSPRDLTR</sequence>
<feature type="region of interest" description="Disordered" evidence="1">
    <location>
        <begin position="178"/>
        <end position="203"/>
    </location>
</feature>
<feature type="region of interest" description="Disordered" evidence="1">
    <location>
        <begin position="1"/>
        <end position="122"/>
    </location>
</feature>
<feature type="domain" description="BZIP" evidence="2">
    <location>
        <begin position="98"/>
        <end position="161"/>
    </location>
</feature>
<feature type="compositionally biased region" description="Polar residues" evidence="1">
    <location>
        <begin position="54"/>
        <end position="64"/>
    </location>
</feature>
<dbReference type="EMBL" id="HBFR01041846">
    <property type="protein sequence ID" value="CAD8903371.1"/>
    <property type="molecule type" value="Transcribed_RNA"/>
</dbReference>
<name>A0A7S1C1H8_9STRA</name>
<dbReference type="AlphaFoldDB" id="A0A7S1C1H8"/>
<protein>
    <recommendedName>
        <fullName evidence="2">BZIP domain-containing protein</fullName>
    </recommendedName>
</protein>
<dbReference type="CDD" id="cd14686">
    <property type="entry name" value="bZIP"/>
    <property type="match status" value="1"/>
</dbReference>
<evidence type="ECO:0000256" key="1">
    <source>
        <dbReference type="SAM" id="MobiDB-lite"/>
    </source>
</evidence>
<reference evidence="3" key="1">
    <citation type="submission" date="2021-01" db="EMBL/GenBank/DDBJ databases">
        <authorList>
            <person name="Corre E."/>
            <person name="Pelletier E."/>
            <person name="Niang G."/>
            <person name="Scheremetjew M."/>
            <person name="Finn R."/>
            <person name="Kale V."/>
            <person name="Holt S."/>
            <person name="Cochrane G."/>
            <person name="Meng A."/>
            <person name="Brown T."/>
            <person name="Cohen L."/>
        </authorList>
    </citation>
    <scope>NUCLEOTIDE SEQUENCE</scope>
    <source>
        <strain evidence="3">308</strain>
    </source>
</reference>
<proteinExistence type="predicted"/>
<feature type="compositionally biased region" description="Basic and acidic residues" evidence="1">
    <location>
        <begin position="1"/>
        <end position="10"/>
    </location>
</feature>
<evidence type="ECO:0000313" key="3">
    <source>
        <dbReference type="EMBL" id="CAD8903371.1"/>
    </source>
</evidence>
<feature type="compositionally biased region" description="Basic and acidic residues" evidence="1">
    <location>
        <begin position="99"/>
        <end position="122"/>
    </location>
</feature>
<accession>A0A7S1C1H8</accession>
<evidence type="ECO:0000259" key="2">
    <source>
        <dbReference type="PROSITE" id="PS50217"/>
    </source>
</evidence>
<feature type="region of interest" description="Disordered" evidence="1">
    <location>
        <begin position="317"/>
        <end position="340"/>
    </location>
</feature>
<dbReference type="PROSITE" id="PS50217">
    <property type="entry name" value="BZIP"/>
    <property type="match status" value="1"/>
</dbReference>
<feature type="compositionally biased region" description="Polar residues" evidence="1">
    <location>
        <begin position="11"/>
        <end position="46"/>
    </location>
</feature>
<organism evidence="3">
    <name type="scientific">Corethron hystrix</name>
    <dbReference type="NCBI Taxonomy" id="216773"/>
    <lineage>
        <taxon>Eukaryota</taxon>
        <taxon>Sar</taxon>
        <taxon>Stramenopiles</taxon>
        <taxon>Ochrophyta</taxon>
        <taxon>Bacillariophyta</taxon>
        <taxon>Coscinodiscophyceae</taxon>
        <taxon>Corethrophycidae</taxon>
        <taxon>Corethrales</taxon>
        <taxon>Corethraceae</taxon>
        <taxon>Corethron</taxon>
    </lineage>
</organism>
<dbReference type="InterPro" id="IPR004827">
    <property type="entry name" value="bZIP"/>
</dbReference>
<feature type="compositionally biased region" description="Polar residues" evidence="1">
    <location>
        <begin position="180"/>
        <end position="192"/>
    </location>
</feature>
<dbReference type="GO" id="GO:0003700">
    <property type="term" value="F:DNA-binding transcription factor activity"/>
    <property type="evidence" value="ECO:0007669"/>
    <property type="project" value="InterPro"/>
</dbReference>